<name>A0A1G6VI46_9EURY</name>
<dbReference type="Proteomes" id="UP000324021">
    <property type="component" value="Unassembled WGS sequence"/>
</dbReference>
<organism evidence="1 2">
    <name type="scientific">Natrinema hispanicum</name>
    <dbReference type="NCBI Taxonomy" id="392421"/>
    <lineage>
        <taxon>Archaea</taxon>
        <taxon>Methanobacteriati</taxon>
        <taxon>Methanobacteriota</taxon>
        <taxon>Stenosarchaea group</taxon>
        <taxon>Halobacteria</taxon>
        <taxon>Halobacteriales</taxon>
        <taxon>Natrialbaceae</taxon>
        <taxon>Natrinema</taxon>
    </lineage>
</organism>
<protein>
    <submittedName>
        <fullName evidence="1">Uncharacterized protein</fullName>
    </submittedName>
</protein>
<evidence type="ECO:0000313" key="2">
    <source>
        <dbReference type="Proteomes" id="UP000324021"/>
    </source>
</evidence>
<proteinExistence type="predicted"/>
<reference evidence="1 2" key="1">
    <citation type="submission" date="2016-10" db="EMBL/GenBank/DDBJ databases">
        <authorList>
            <person name="Varghese N."/>
            <person name="Submissions S."/>
        </authorList>
    </citation>
    <scope>NUCLEOTIDE SEQUENCE [LARGE SCALE GENOMIC DNA]</scope>
    <source>
        <strain evidence="1 2">CDM_1</strain>
    </source>
</reference>
<accession>A0A1G6VI46</accession>
<gene>
    <name evidence="1" type="ORF">SAMN05192552_102821</name>
</gene>
<dbReference type="AlphaFoldDB" id="A0A1G6VI46"/>
<evidence type="ECO:0000313" key="1">
    <source>
        <dbReference type="EMBL" id="SDD52585.1"/>
    </source>
</evidence>
<dbReference type="EMBL" id="FMZP01000028">
    <property type="protein sequence ID" value="SDD52585.1"/>
    <property type="molecule type" value="Genomic_DNA"/>
</dbReference>
<sequence>MFVDNQLKRSAKTAMTLLMFVGLSDTSIDNFGTGSNFRRLCNTTWVFVPLEASLKLFDLLLFCSDLTTKKSVLKLFDYELLAEMRTVLGADRGIYRFQRSANPQRHTWFTTESHCTPDRTALVRSVCKPFQLLL</sequence>